<name>A0A835T5E7_CHLIN</name>
<protein>
    <recommendedName>
        <fullName evidence="3">Ketoreductase domain-containing protein</fullName>
    </recommendedName>
</protein>
<dbReference type="Proteomes" id="UP000650467">
    <property type="component" value="Unassembled WGS sequence"/>
</dbReference>
<evidence type="ECO:0000256" key="1">
    <source>
        <dbReference type="RuleBase" id="RU000363"/>
    </source>
</evidence>
<comment type="similarity">
    <text evidence="1">Belongs to the short-chain dehydrogenases/reductases (SDR) family.</text>
</comment>
<dbReference type="InterPro" id="IPR036291">
    <property type="entry name" value="NAD(P)-bd_dom_sf"/>
</dbReference>
<evidence type="ECO:0000259" key="3">
    <source>
        <dbReference type="SMART" id="SM00822"/>
    </source>
</evidence>
<dbReference type="PRINTS" id="PR00081">
    <property type="entry name" value="GDHRDH"/>
</dbReference>
<accession>A0A835T5E7</accession>
<proteinExistence type="inferred from homology"/>
<dbReference type="SUPFAM" id="SSF51735">
    <property type="entry name" value="NAD(P)-binding Rossmann-fold domains"/>
    <property type="match status" value="1"/>
</dbReference>
<reference evidence="4" key="1">
    <citation type="journal article" date="2020" name="bioRxiv">
        <title>Comparative genomics of Chlamydomonas.</title>
        <authorList>
            <person name="Craig R.J."/>
            <person name="Hasan A.R."/>
            <person name="Ness R.W."/>
            <person name="Keightley P.D."/>
        </authorList>
    </citation>
    <scope>NUCLEOTIDE SEQUENCE</scope>
    <source>
        <strain evidence="4">SAG 7.73</strain>
    </source>
</reference>
<dbReference type="SMART" id="SM00822">
    <property type="entry name" value="PKS_KR"/>
    <property type="match status" value="1"/>
</dbReference>
<dbReference type="Gene3D" id="3.40.50.720">
    <property type="entry name" value="NAD(P)-binding Rossmann-like Domain"/>
    <property type="match status" value="1"/>
</dbReference>
<evidence type="ECO:0000313" key="4">
    <source>
        <dbReference type="EMBL" id="KAG2436428.1"/>
    </source>
</evidence>
<dbReference type="InterPro" id="IPR002347">
    <property type="entry name" value="SDR_fam"/>
</dbReference>
<evidence type="ECO:0000256" key="2">
    <source>
        <dbReference type="SAM" id="Phobius"/>
    </source>
</evidence>
<keyword evidence="5" id="KW-1185">Reference proteome</keyword>
<gene>
    <name evidence="4" type="ORF">HXX76_006731</name>
</gene>
<organism evidence="4 5">
    <name type="scientific">Chlamydomonas incerta</name>
    <dbReference type="NCBI Taxonomy" id="51695"/>
    <lineage>
        <taxon>Eukaryota</taxon>
        <taxon>Viridiplantae</taxon>
        <taxon>Chlorophyta</taxon>
        <taxon>core chlorophytes</taxon>
        <taxon>Chlorophyceae</taxon>
        <taxon>CS clade</taxon>
        <taxon>Chlamydomonadales</taxon>
        <taxon>Chlamydomonadaceae</taxon>
        <taxon>Chlamydomonas</taxon>
    </lineage>
</organism>
<keyword evidence="2" id="KW-0812">Transmembrane</keyword>
<feature type="domain" description="Ketoreductase" evidence="3">
    <location>
        <begin position="57"/>
        <end position="247"/>
    </location>
</feature>
<dbReference type="PANTHER" id="PTHR45274:SF2">
    <property type="entry name" value="NAD(P)-BINDING ROSSMANN-FOLD SUPERFAMILY PROTEIN"/>
    <property type="match status" value="1"/>
</dbReference>
<dbReference type="PROSITE" id="PS00061">
    <property type="entry name" value="ADH_SHORT"/>
    <property type="match status" value="1"/>
</dbReference>
<keyword evidence="2" id="KW-0472">Membrane</keyword>
<dbReference type="Pfam" id="PF00106">
    <property type="entry name" value="adh_short"/>
    <property type="match status" value="1"/>
</dbReference>
<dbReference type="EMBL" id="JAEHOC010000013">
    <property type="protein sequence ID" value="KAG2436428.1"/>
    <property type="molecule type" value="Genomic_DNA"/>
</dbReference>
<evidence type="ECO:0000313" key="5">
    <source>
        <dbReference type="Proteomes" id="UP000650467"/>
    </source>
</evidence>
<dbReference type="InterPro" id="IPR057326">
    <property type="entry name" value="KR_dom"/>
</dbReference>
<dbReference type="PRINTS" id="PR00080">
    <property type="entry name" value="SDRFAMILY"/>
</dbReference>
<feature type="transmembrane region" description="Helical" evidence="2">
    <location>
        <begin position="12"/>
        <end position="29"/>
    </location>
</feature>
<dbReference type="OrthoDB" id="1933717at2759"/>
<keyword evidence="2" id="KW-1133">Transmembrane helix</keyword>
<dbReference type="AlphaFoldDB" id="A0A835T5E7"/>
<dbReference type="PANTHER" id="PTHR45274">
    <property type="entry name" value="NAD(P)-BINDING ROSSMANN-FOLD SUPERFAMILY PROTEIN"/>
    <property type="match status" value="1"/>
</dbReference>
<sequence length="343" mass="35680">MAASLPTVPAWLGTASFAVLGAALGYLAYKLIRLALADADLNLLGLGKHRANAFEGKVIWITGASQGLGAVLAKYFAGFGAKLILSSRDAAKLQRVKDSLGLGAAAGDRVTILPFDLLADYAELEKAAAAADAAFGGAGVDYLIHNAGASQHALASETSAQVTDELMALNAVGPIKLTRAVLPYMLRRDRGRIVVVGSMSSKLPSPGQAVYAAAKMALYGYFSTLATEVSDTGVSVTICCPGPVATGSEETPRVVYGANGRIVQNNTGASNRLDPARAAQLIASAAAHGVDEAWIAKHPVLAVGYTWQLLPALGWRLLKKVGPKRARAIKEGRNGYDVSKLIK</sequence>
<comment type="caution">
    <text evidence="4">The sequence shown here is derived from an EMBL/GenBank/DDBJ whole genome shotgun (WGS) entry which is preliminary data.</text>
</comment>
<dbReference type="InterPro" id="IPR020904">
    <property type="entry name" value="Sc_DH/Rdtase_CS"/>
</dbReference>